<name>A0AAP1E3N1_BACIU</name>
<evidence type="ECO:0000313" key="1">
    <source>
        <dbReference type="EMBL" id="KZD88703.1"/>
    </source>
</evidence>
<dbReference type="Proteomes" id="UP000076442">
    <property type="component" value="Unassembled WGS sequence"/>
</dbReference>
<reference evidence="1 3" key="1">
    <citation type="submission" date="2015-09" db="EMBL/GenBank/DDBJ databases">
        <title>Spore heat resistance.</title>
        <authorList>
            <person name="Boekhorst J."/>
            <person name="Berendsen E.M."/>
            <person name="Wells-Bennik M.H."/>
            <person name="Kuipers O.P."/>
        </authorList>
    </citation>
    <scope>NUCLEOTIDE SEQUENCE [LARGE SCALE GENOMIC DNA]</scope>
    <source>
        <strain evidence="1 3">B4122</strain>
    </source>
</reference>
<dbReference type="EMBL" id="LJZV01000026">
    <property type="protein sequence ID" value="KZD88703.1"/>
    <property type="molecule type" value="Genomic_DNA"/>
</dbReference>
<dbReference type="Pfam" id="PF24172">
    <property type="entry name" value="CdiI_ImmP"/>
    <property type="match status" value="1"/>
</dbReference>
<gene>
    <name evidence="2" type="ORF">B4122_2487</name>
    <name evidence="1" type="ORF">B4122_4128</name>
</gene>
<accession>A0AAP1E3N1</accession>
<sequence length="137" mass="15909">MDLFDECLEALGKNKEILSEELTAKYYELLSNSFPFTSWGRIKWEEVCCHQSIVYEEEIYDWLAKHHFKDRNIIILWGYGEQPALKTSLEHALNVIDDVTAVGSDTFMFSESGYVIEFFHDGDVTIGKSPFIERISK</sequence>
<dbReference type="EMBL" id="LJZV01000012">
    <property type="protein sequence ID" value="KZD91845.1"/>
    <property type="molecule type" value="Genomic_DNA"/>
</dbReference>
<protein>
    <submittedName>
        <fullName evidence="1">Uncharacterized protein yqzI</fullName>
    </submittedName>
</protein>
<comment type="caution">
    <text evidence="1">The sequence shown here is derived from an EMBL/GenBank/DDBJ whole genome shotgun (WGS) entry which is preliminary data.</text>
</comment>
<dbReference type="RefSeq" id="WP_017696292.1">
    <property type="nucleotide sequence ID" value="NZ_CP028202.1"/>
</dbReference>
<proteinExistence type="predicted"/>
<evidence type="ECO:0000313" key="3">
    <source>
        <dbReference type="Proteomes" id="UP000076442"/>
    </source>
</evidence>
<dbReference type="AlphaFoldDB" id="A0AAP1E3N1"/>
<dbReference type="InterPro" id="IPR049585">
    <property type="entry name" value="CdiI_EcoliA0-like"/>
</dbReference>
<evidence type="ECO:0000313" key="2">
    <source>
        <dbReference type="EMBL" id="KZD91845.1"/>
    </source>
</evidence>
<dbReference type="CDD" id="cd20693">
    <property type="entry name" value="CdiI_EcoliA0-like"/>
    <property type="match status" value="1"/>
</dbReference>
<organism evidence="1 3">
    <name type="scientific">Bacillus subtilis</name>
    <dbReference type="NCBI Taxonomy" id="1423"/>
    <lineage>
        <taxon>Bacteria</taxon>
        <taxon>Bacillati</taxon>
        <taxon>Bacillota</taxon>
        <taxon>Bacilli</taxon>
        <taxon>Bacillales</taxon>
        <taxon>Bacillaceae</taxon>
        <taxon>Bacillus</taxon>
    </lineage>
</organism>